<sequence>MTQGELDRLRKSCFYLAGIQIRLPEEDITLLQHLPRLADPQGLSWDTGIPRVLRSWSTPEQGQFYSIKEILSSRSFLRSFALDSRQMMSNGGDNAEDKPASGAVYVVGDEGSLSSSSEVESDPRFYVKEDQPKKACPDGERRGAQESNHGGEGRQWDETFGISPKKKGQISELEGQVAKLRAREQHAVEELRRRIMMSLWKSLRKR</sequence>
<keyword evidence="3" id="KW-1185">Reference proteome</keyword>
<feature type="compositionally biased region" description="Basic and acidic residues" evidence="1">
    <location>
        <begin position="121"/>
        <end position="157"/>
    </location>
</feature>
<dbReference type="Proteomes" id="UP000585474">
    <property type="component" value="Unassembled WGS sequence"/>
</dbReference>
<feature type="region of interest" description="Disordered" evidence="1">
    <location>
        <begin position="112"/>
        <end position="168"/>
    </location>
</feature>
<proteinExistence type="predicted"/>
<accession>A0A7J0G2I8</accession>
<dbReference type="AlphaFoldDB" id="A0A7J0G2I8"/>
<name>A0A7J0G2I8_9ERIC</name>
<comment type="caution">
    <text evidence="2">The sequence shown here is derived from an EMBL/GenBank/DDBJ whole genome shotgun (WGS) entry which is preliminary data.</text>
</comment>
<dbReference type="EMBL" id="BJWL01000017">
    <property type="protein sequence ID" value="GFZ04992.1"/>
    <property type="molecule type" value="Genomic_DNA"/>
</dbReference>
<reference evidence="2 3" key="1">
    <citation type="submission" date="2019-07" db="EMBL/GenBank/DDBJ databases">
        <title>De Novo Assembly of kiwifruit Actinidia rufa.</title>
        <authorList>
            <person name="Sugita-Konishi S."/>
            <person name="Sato K."/>
            <person name="Mori E."/>
            <person name="Abe Y."/>
            <person name="Kisaki G."/>
            <person name="Hamano K."/>
            <person name="Suezawa K."/>
            <person name="Otani M."/>
            <person name="Fukuda T."/>
            <person name="Manabe T."/>
            <person name="Gomi K."/>
            <person name="Tabuchi M."/>
            <person name="Akimitsu K."/>
            <person name="Kataoka I."/>
        </authorList>
    </citation>
    <scope>NUCLEOTIDE SEQUENCE [LARGE SCALE GENOMIC DNA]</scope>
    <source>
        <strain evidence="3">cv. Fuchu</strain>
    </source>
</reference>
<evidence type="ECO:0000313" key="2">
    <source>
        <dbReference type="EMBL" id="GFZ04992.1"/>
    </source>
</evidence>
<organism evidence="2 3">
    <name type="scientific">Actinidia rufa</name>
    <dbReference type="NCBI Taxonomy" id="165716"/>
    <lineage>
        <taxon>Eukaryota</taxon>
        <taxon>Viridiplantae</taxon>
        <taxon>Streptophyta</taxon>
        <taxon>Embryophyta</taxon>
        <taxon>Tracheophyta</taxon>
        <taxon>Spermatophyta</taxon>
        <taxon>Magnoliopsida</taxon>
        <taxon>eudicotyledons</taxon>
        <taxon>Gunneridae</taxon>
        <taxon>Pentapetalae</taxon>
        <taxon>asterids</taxon>
        <taxon>Ericales</taxon>
        <taxon>Actinidiaceae</taxon>
        <taxon>Actinidia</taxon>
    </lineage>
</organism>
<protein>
    <submittedName>
        <fullName evidence="2">Uncharacterized protein</fullName>
    </submittedName>
</protein>
<evidence type="ECO:0000256" key="1">
    <source>
        <dbReference type="SAM" id="MobiDB-lite"/>
    </source>
</evidence>
<evidence type="ECO:0000313" key="3">
    <source>
        <dbReference type="Proteomes" id="UP000585474"/>
    </source>
</evidence>
<gene>
    <name evidence="2" type="ORF">Acr_17g0005640</name>
</gene>